<dbReference type="PANTHER" id="PTHR22916:SF3">
    <property type="entry name" value="UDP-GLCNAC:BETAGAL BETA-1,3-N-ACETYLGLUCOSAMINYLTRANSFERASE-LIKE PROTEIN 1"/>
    <property type="match status" value="1"/>
</dbReference>
<name>A0ABX5LI77_9BACT</name>
<organism evidence="2 3">
    <name type="scientific">Hallerella porci</name>
    <dbReference type="NCBI Taxonomy" id="1945871"/>
    <lineage>
        <taxon>Bacteria</taxon>
        <taxon>Pseudomonadati</taxon>
        <taxon>Fibrobacterota</taxon>
        <taxon>Fibrobacteria</taxon>
        <taxon>Fibrobacterales</taxon>
        <taxon>Fibrobacteraceae</taxon>
        <taxon>Hallerella</taxon>
    </lineage>
</organism>
<gene>
    <name evidence="2" type="ORF">B0H50_13116</name>
</gene>
<dbReference type="CDD" id="cd00761">
    <property type="entry name" value="Glyco_tranf_GTA_type"/>
    <property type="match status" value="1"/>
</dbReference>
<evidence type="ECO:0000313" key="2">
    <source>
        <dbReference type="EMBL" id="PWK93146.1"/>
    </source>
</evidence>
<proteinExistence type="predicted"/>
<evidence type="ECO:0000313" key="3">
    <source>
        <dbReference type="Proteomes" id="UP000245523"/>
    </source>
</evidence>
<dbReference type="InterPro" id="IPR001173">
    <property type="entry name" value="Glyco_trans_2-like"/>
</dbReference>
<dbReference type="Pfam" id="PF00535">
    <property type="entry name" value="Glycos_transf_2"/>
    <property type="match status" value="1"/>
</dbReference>
<dbReference type="Proteomes" id="UP000245523">
    <property type="component" value="Unassembled WGS sequence"/>
</dbReference>
<dbReference type="SUPFAM" id="SSF53448">
    <property type="entry name" value="Nucleotide-diphospho-sugar transferases"/>
    <property type="match status" value="1"/>
</dbReference>
<comment type="caution">
    <text evidence="2">The sequence shown here is derived from an EMBL/GenBank/DDBJ whole genome shotgun (WGS) entry which is preliminary data.</text>
</comment>
<accession>A0ABX5LI77</accession>
<evidence type="ECO:0000259" key="1">
    <source>
        <dbReference type="Pfam" id="PF00535"/>
    </source>
</evidence>
<dbReference type="EMBL" id="QGHD01000031">
    <property type="protein sequence ID" value="PWK93146.1"/>
    <property type="molecule type" value="Genomic_DNA"/>
</dbReference>
<protein>
    <submittedName>
        <fullName evidence="2">Glycosyltransferase involved in cell wall biosynthesis</fullName>
    </submittedName>
</protein>
<dbReference type="RefSeq" id="WP_109587751.1">
    <property type="nucleotide sequence ID" value="NZ_QGHD01000031.1"/>
</dbReference>
<reference evidence="2 3" key="1">
    <citation type="submission" date="2018-05" db="EMBL/GenBank/DDBJ databases">
        <title>Animal gut microbial communities from fecal samples from Wisconsin, USA.</title>
        <authorList>
            <person name="Neumann A."/>
        </authorList>
    </citation>
    <scope>NUCLEOTIDE SEQUENCE [LARGE SCALE GENOMIC DNA]</scope>
    <source>
        <strain evidence="2 3">UWS4</strain>
    </source>
</reference>
<keyword evidence="3" id="KW-1185">Reference proteome</keyword>
<feature type="domain" description="Glycosyltransferase 2-like" evidence="1">
    <location>
        <begin position="3"/>
        <end position="150"/>
    </location>
</feature>
<dbReference type="Gene3D" id="3.90.550.10">
    <property type="entry name" value="Spore Coat Polysaccharide Biosynthesis Protein SpsA, Chain A"/>
    <property type="match status" value="1"/>
</dbReference>
<dbReference type="InterPro" id="IPR029044">
    <property type="entry name" value="Nucleotide-diphossugar_trans"/>
</dbReference>
<dbReference type="PANTHER" id="PTHR22916">
    <property type="entry name" value="GLYCOSYLTRANSFERASE"/>
    <property type="match status" value="1"/>
</dbReference>
<sequence>MISVIIPTYNRAELLKRAAQSVLAQTYKDFELIIVDDGSTDNTKEIVESLNDSRIVYVYQKNAGACVARNNGIEHAKGEYIAFHDSDDVWHSNKLELQMQALIANNADVVFCKMNRYQDGKVVEVLSTYFKEGFLAKDNLPFAIGTQTIFGKAEVFKNTKFDPEMPRFQEFEMLIRAQKKYSIFCLDKPLVDYFIQNDSISAKPKKYLLAWKLILSKHKKLIEEYKASSDRMGYNLLKFSATVKDRTLKYELIKLAFKFKQSPRMVYRLIKFLLKGCC</sequence>